<dbReference type="Proteomes" id="UP000007819">
    <property type="component" value="Chromosome A1"/>
</dbReference>
<dbReference type="RefSeq" id="XP_029342023.1">
    <property type="nucleotide sequence ID" value="XM_029486163.1"/>
</dbReference>
<feature type="domain" description="EDRF1 N-terminal" evidence="1">
    <location>
        <begin position="1"/>
        <end position="90"/>
    </location>
</feature>
<dbReference type="Pfam" id="PF23788">
    <property type="entry name" value="EDRF1_N"/>
    <property type="match status" value="1"/>
</dbReference>
<dbReference type="PANTHER" id="PTHR15000">
    <property type="entry name" value="ERYTHROID DIFFERENTIATION-RELATED FACTOR 1"/>
    <property type="match status" value="1"/>
</dbReference>
<accession>A0A8R2NNV2</accession>
<protein>
    <recommendedName>
        <fullName evidence="1">EDRF1 N-terminal domain-containing protein</fullName>
    </recommendedName>
</protein>
<dbReference type="PANTHER" id="PTHR15000:SF1">
    <property type="entry name" value="ERYTHROID DIFFERENTIATION-RELATED FACTOR 1"/>
    <property type="match status" value="1"/>
</dbReference>
<evidence type="ECO:0000259" key="1">
    <source>
        <dbReference type="Pfam" id="PF23788"/>
    </source>
</evidence>
<proteinExistence type="predicted"/>
<dbReference type="AlphaFoldDB" id="A0A8R2NNV2"/>
<dbReference type="GO" id="GO:0045893">
    <property type="term" value="P:positive regulation of DNA-templated transcription"/>
    <property type="evidence" value="ECO:0007669"/>
    <property type="project" value="TreeGrafter"/>
</dbReference>
<evidence type="ECO:0000313" key="2">
    <source>
        <dbReference type="EnsemblMetazoa" id="XP_029342023.1"/>
    </source>
</evidence>
<organism evidence="2 3">
    <name type="scientific">Acyrthosiphon pisum</name>
    <name type="common">Pea aphid</name>
    <dbReference type="NCBI Taxonomy" id="7029"/>
    <lineage>
        <taxon>Eukaryota</taxon>
        <taxon>Metazoa</taxon>
        <taxon>Ecdysozoa</taxon>
        <taxon>Arthropoda</taxon>
        <taxon>Hexapoda</taxon>
        <taxon>Insecta</taxon>
        <taxon>Pterygota</taxon>
        <taxon>Neoptera</taxon>
        <taxon>Paraneoptera</taxon>
        <taxon>Hemiptera</taxon>
        <taxon>Sternorrhyncha</taxon>
        <taxon>Aphidomorpha</taxon>
        <taxon>Aphidoidea</taxon>
        <taxon>Aphididae</taxon>
        <taxon>Macrosiphini</taxon>
        <taxon>Acyrthosiphon</taxon>
    </lineage>
</organism>
<dbReference type="EnsemblMetazoa" id="XM_029486163.1">
    <property type="protein sequence ID" value="XP_029342023.1"/>
    <property type="gene ID" value="LOC115033502"/>
</dbReference>
<reference evidence="3" key="1">
    <citation type="submission" date="2010-06" db="EMBL/GenBank/DDBJ databases">
        <authorList>
            <person name="Jiang H."/>
            <person name="Abraham K."/>
            <person name="Ali S."/>
            <person name="Alsbrooks S.L."/>
            <person name="Anim B.N."/>
            <person name="Anosike U.S."/>
            <person name="Attaway T."/>
            <person name="Bandaranaike D.P."/>
            <person name="Battles P.K."/>
            <person name="Bell S.N."/>
            <person name="Bell A.V."/>
            <person name="Beltran B."/>
            <person name="Bickham C."/>
            <person name="Bustamante Y."/>
            <person name="Caleb T."/>
            <person name="Canada A."/>
            <person name="Cardenas V."/>
            <person name="Carter K."/>
            <person name="Chacko J."/>
            <person name="Chandrabose M.N."/>
            <person name="Chavez D."/>
            <person name="Chavez A."/>
            <person name="Chen L."/>
            <person name="Chu H.-S."/>
            <person name="Claassen K.J."/>
            <person name="Cockrell R."/>
            <person name="Collins M."/>
            <person name="Cooper J.A."/>
            <person name="Cree A."/>
            <person name="Curry S.M."/>
            <person name="Da Y."/>
            <person name="Dao M.D."/>
            <person name="Das B."/>
            <person name="Davila M.-L."/>
            <person name="Davy-Carroll L."/>
            <person name="Denson S."/>
            <person name="Dinh H."/>
            <person name="Ebong V.E."/>
            <person name="Edwards J.R."/>
            <person name="Egan A."/>
            <person name="El-Daye J."/>
            <person name="Escobedo L."/>
            <person name="Fernandez S."/>
            <person name="Fernando P.R."/>
            <person name="Flagg N."/>
            <person name="Forbes L.D."/>
            <person name="Fowler R.G."/>
            <person name="Fu Q."/>
            <person name="Gabisi R.A."/>
            <person name="Ganer J."/>
            <person name="Garbino Pronczuk A."/>
            <person name="Garcia R.M."/>
            <person name="Garner T."/>
            <person name="Garrett T.E."/>
            <person name="Gonzalez D.A."/>
            <person name="Hamid H."/>
            <person name="Hawkins E.S."/>
            <person name="Hirani K."/>
            <person name="Hogues M.E."/>
            <person name="Hollins B."/>
            <person name="Hsiao C.-H."/>
            <person name="Jabil R."/>
            <person name="James M.L."/>
            <person name="Jhangiani S.N."/>
            <person name="Johnson B."/>
            <person name="Johnson Q."/>
            <person name="Joshi V."/>
            <person name="Kalu J.B."/>
            <person name="Kam C."/>
            <person name="Kashfia A."/>
            <person name="Keebler J."/>
            <person name="Kisamo H."/>
            <person name="Kovar C.L."/>
            <person name="Lago L.A."/>
            <person name="Lai C.-Y."/>
            <person name="Laidlaw J."/>
            <person name="Lara F."/>
            <person name="Le T.-K."/>
            <person name="Lee S.L."/>
            <person name="Legall F.H."/>
            <person name="Lemon S.J."/>
            <person name="Lewis L.R."/>
            <person name="Li B."/>
            <person name="Liu Y."/>
            <person name="Liu Y.-S."/>
            <person name="Lopez J."/>
            <person name="Lozado R.J."/>
            <person name="Lu J."/>
            <person name="Madu R.C."/>
            <person name="Maheshwari M."/>
            <person name="Maheshwari R."/>
            <person name="Malloy K."/>
            <person name="Martinez E."/>
            <person name="Mathew T."/>
            <person name="Mercado I.C."/>
            <person name="Mercado C."/>
            <person name="Meyer B."/>
            <person name="Montgomery K."/>
            <person name="Morgan M.B."/>
            <person name="Munidasa M."/>
            <person name="Nazareth L.V."/>
            <person name="Nelson J."/>
            <person name="Ng B.M."/>
            <person name="Nguyen N.B."/>
            <person name="Nguyen P.Q."/>
            <person name="Nguyen T."/>
            <person name="Obregon M."/>
            <person name="Okwuonu G.O."/>
            <person name="Onwere C.G."/>
            <person name="Orozco G."/>
            <person name="Parra A."/>
            <person name="Patel S."/>
            <person name="Patil S."/>
            <person name="Perez A."/>
            <person name="Perez Y."/>
            <person name="Pham C."/>
            <person name="Primus E.L."/>
            <person name="Pu L.-L."/>
            <person name="Puazo M."/>
            <person name="Qin X."/>
            <person name="Quiroz J.B."/>
            <person name="Reese J."/>
            <person name="Richards S."/>
            <person name="Rives C.M."/>
            <person name="Robberts R."/>
            <person name="Ruiz S.J."/>
            <person name="Ruiz M.J."/>
            <person name="Santibanez J."/>
            <person name="Schneider B.W."/>
            <person name="Sisson I."/>
            <person name="Smith M."/>
            <person name="Sodergren E."/>
            <person name="Song X.-Z."/>
            <person name="Song B.B."/>
            <person name="Summersgill H."/>
            <person name="Thelus R."/>
            <person name="Thornton R.D."/>
            <person name="Trejos Z.Y."/>
            <person name="Usmani K."/>
            <person name="Vattathil S."/>
            <person name="Villasana D."/>
            <person name="Walker D.L."/>
            <person name="Wang S."/>
            <person name="Wang K."/>
            <person name="White C.S."/>
            <person name="Williams A.C."/>
            <person name="Williamson J."/>
            <person name="Wilson K."/>
            <person name="Woghiren I.O."/>
            <person name="Woodworth J.R."/>
            <person name="Worley K.C."/>
            <person name="Wright R.A."/>
            <person name="Wu W."/>
            <person name="Young L."/>
            <person name="Zhang L."/>
            <person name="Zhang J."/>
            <person name="Zhu Y."/>
            <person name="Muzny D.M."/>
            <person name="Weinstock G."/>
            <person name="Gibbs R.A."/>
        </authorList>
    </citation>
    <scope>NUCLEOTIDE SEQUENCE [LARGE SCALE GENOMIC DNA]</scope>
    <source>
        <strain evidence="3">LSR1</strain>
    </source>
</reference>
<dbReference type="InterPro" id="IPR056582">
    <property type="entry name" value="EDRF1_N"/>
</dbReference>
<dbReference type="GeneID" id="115033502"/>
<dbReference type="OrthoDB" id="419432at2759"/>
<evidence type="ECO:0000313" key="3">
    <source>
        <dbReference type="Proteomes" id="UP000007819"/>
    </source>
</evidence>
<name>A0A8R2NNV2_ACYPI</name>
<keyword evidence="3" id="KW-1185">Reference proteome</keyword>
<sequence length="106" mass="12667">MMVHRIDKTLLLDEFDIQKYLIVETDNEWDWLKNFFYKNIVGSSDKMVKCITYKRNSLRANIHKALVSKFLHHSIELDSHNDQIKKKNVRNETSPVSLFKNIIIIF</sequence>
<dbReference type="KEGG" id="api:115033502"/>
<reference evidence="2" key="2">
    <citation type="submission" date="2022-06" db="UniProtKB">
        <authorList>
            <consortium name="EnsemblMetazoa"/>
        </authorList>
    </citation>
    <scope>IDENTIFICATION</scope>
</reference>